<evidence type="ECO:0000313" key="3">
    <source>
        <dbReference type="Proteomes" id="UP000318733"/>
    </source>
</evidence>
<comment type="caution">
    <text evidence="2">The sequence shown here is derived from an EMBL/GenBank/DDBJ whole genome shotgun (WGS) entry which is preliminary data.</text>
</comment>
<evidence type="ECO:0000313" key="2">
    <source>
        <dbReference type="EMBL" id="TSJ40406.1"/>
    </source>
</evidence>
<dbReference type="Pfam" id="PF12831">
    <property type="entry name" value="FAD_oxidored"/>
    <property type="match status" value="1"/>
</dbReference>
<sequence>MVKKLLLLFLLINASFTYAETIKTDVLVIGNGVSAVSAAIQSSRSKLKTVLLVKGKWLEDMQGKTMQYVVSGTELPTGFWGEFRKEVRRFYKDTPRYDTSYNASLGFEPFVAASILKKIADSTKNLTIKLNTPYTAIKKDGTGWEVAIIVNGKTNYIKTKTLIDATETAEVVNKSGATMPAGYDIRNDHKGDLYRTSIAVGDFMDTPPNYGYKDVDYFLRNGYYIPMRDVVVNDADNLFVTDMIFHVKPNLQYLPAQMALGQGVATMAAYCAFFKTTSKNLKVRVIQGELLDFKGYLLPFNDIDVADKNFRAIQQVTATGLLKGISKLTKGIDSVPQFLFMPDAPVNTDEIKPVFTEIYSRAFIWFNNTKPAAQFTVGNLLSFISEITLSDPQSFQSTIQKEWKTKYKFTSEFDINRPITRREFAVLANQFLNPFARTVDLNGRMVN</sequence>
<dbReference type="InterPro" id="IPR036188">
    <property type="entry name" value="FAD/NAD-bd_sf"/>
</dbReference>
<keyword evidence="1" id="KW-0732">Signal</keyword>
<proteinExistence type="predicted"/>
<dbReference type="OrthoDB" id="615715at2"/>
<evidence type="ECO:0000256" key="1">
    <source>
        <dbReference type="SAM" id="SignalP"/>
    </source>
</evidence>
<protein>
    <submittedName>
        <fullName evidence="2">FAD-dependent oxidoreductase</fullName>
    </submittedName>
</protein>
<keyword evidence="3" id="KW-1185">Reference proteome</keyword>
<feature type="signal peptide" evidence="1">
    <location>
        <begin position="1"/>
        <end position="19"/>
    </location>
</feature>
<dbReference type="SUPFAM" id="SSF51905">
    <property type="entry name" value="FAD/NAD(P)-binding domain"/>
    <property type="match status" value="1"/>
</dbReference>
<name>A0A556MKI2_9SPHI</name>
<gene>
    <name evidence="2" type="ORF">FO440_11650</name>
</gene>
<dbReference type="AlphaFoldDB" id="A0A556MKI2"/>
<feature type="chain" id="PRO_5021717078" evidence="1">
    <location>
        <begin position="20"/>
        <end position="447"/>
    </location>
</feature>
<dbReference type="EMBL" id="VLPK01000002">
    <property type="protein sequence ID" value="TSJ40406.1"/>
    <property type="molecule type" value="Genomic_DNA"/>
</dbReference>
<accession>A0A556MKI2</accession>
<reference evidence="2 3" key="1">
    <citation type="submission" date="2019-07" db="EMBL/GenBank/DDBJ databases">
        <authorList>
            <person name="Huq M.A."/>
        </authorList>
    </citation>
    <scope>NUCLEOTIDE SEQUENCE [LARGE SCALE GENOMIC DNA]</scope>
    <source>
        <strain evidence="2 3">MAH-19</strain>
    </source>
</reference>
<dbReference type="Proteomes" id="UP000318733">
    <property type="component" value="Unassembled WGS sequence"/>
</dbReference>
<dbReference type="Gene3D" id="3.50.50.60">
    <property type="entry name" value="FAD/NAD(P)-binding domain"/>
    <property type="match status" value="1"/>
</dbReference>
<dbReference type="RefSeq" id="WP_144248444.1">
    <property type="nucleotide sequence ID" value="NZ_VLPK01000002.1"/>
</dbReference>
<organism evidence="2 3">
    <name type="scientific">Mucilaginibacter corticis</name>
    <dbReference type="NCBI Taxonomy" id="2597670"/>
    <lineage>
        <taxon>Bacteria</taxon>
        <taxon>Pseudomonadati</taxon>
        <taxon>Bacteroidota</taxon>
        <taxon>Sphingobacteriia</taxon>
        <taxon>Sphingobacteriales</taxon>
        <taxon>Sphingobacteriaceae</taxon>
        <taxon>Mucilaginibacter</taxon>
    </lineage>
</organism>